<feature type="domain" description="Peptidase C-terminal archaeal/bacterial" evidence="11">
    <location>
        <begin position="442"/>
        <end position="499"/>
    </location>
</feature>
<evidence type="ECO:0000256" key="9">
    <source>
        <dbReference type="SAM" id="SignalP"/>
    </source>
</evidence>
<dbReference type="SUPFAM" id="SSF89260">
    <property type="entry name" value="Collagen-binding domain"/>
    <property type="match status" value="1"/>
</dbReference>
<proteinExistence type="inferred from homology"/>
<comment type="similarity">
    <text evidence="1">Belongs to the peptidase S1 family.</text>
</comment>
<dbReference type="Gene3D" id="2.40.10.10">
    <property type="entry name" value="Trypsin-like serine proteases"/>
    <property type="match status" value="2"/>
</dbReference>
<evidence type="ECO:0000313" key="13">
    <source>
        <dbReference type="Proteomes" id="UP001595850"/>
    </source>
</evidence>
<evidence type="ECO:0000313" key="12">
    <source>
        <dbReference type="EMBL" id="MFC4059617.1"/>
    </source>
</evidence>
<sequence>MLRRSAVTAGFALALALVATPATAQTGPDDAFAPGKAGPGDTITALYTEAKAMAAKAPAPTPGLVDAMARDLGISADQAKARLVNEAAAAKVEPVLARQLGSAFAGAWVTGATSDLIVATNDSAKVSAILRTGAQAKLVQHSLASLDSAKGALDAKAEGSPKSIASWYVDLQNNRVVVLARDTAEAEAFVEASGAEASLVHVEQTAEEPKPFYDVRGGDAYYMGGRCSVGFSVTKAGSQGGFVTAGHCGDVGTATQGHNRVAQGTFRGSSFPGNDYAWVEVNSNWTPTGVVNAYNSGILPVRGSTQRAVGSSICRAGSTTGYHCGTISQHNTSVTYPEGTITGVTRTTVCAEPGDSGGSYISGDQAQGVTSGGSGNCTSGGTTYHQPVNEILSAYGLTLATSDGGGNPPPPPPPGCSGYEQTLSGTATSSGQNLYGSGFTAASGTHRLCLDGPDGVDFDLYLQKRSGLSWVNVASGTSSGPDETITYNGTSGTYRVRVHAYSGTGAFTVGVTTP</sequence>
<feature type="chain" id="PRO_5046438243" evidence="9">
    <location>
        <begin position="25"/>
        <end position="514"/>
    </location>
</feature>
<evidence type="ECO:0000256" key="2">
    <source>
        <dbReference type="ARBA" id="ARBA00022670"/>
    </source>
</evidence>
<dbReference type="RefSeq" id="WP_377288062.1">
    <property type="nucleotide sequence ID" value="NZ_JBHSBM010000017.1"/>
</dbReference>
<organism evidence="12 13">
    <name type="scientific">Planomonospora corallina</name>
    <dbReference type="NCBI Taxonomy" id="1806052"/>
    <lineage>
        <taxon>Bacteria</taxon>
        <taxon>Bacillati</taxon>
        <taxon>Actinomycetota</taxon>
        <taxon>Actinomycetes</taxon>
        <taxon>Streptosporangiales</taxon>
        <taxon>Streptosporangiaceae</taxon>
        <taxon>Planomonospora</taxon>
    </lineage>
</organism>
<dbReference type="SUPFAM" id="SSF50494">
    <property type="entry name" value="Trypsin-like serine proteases"/>
    <property type="match status" value="1"/>
</dbReference>
<protein>
    <submittedName>
        <fullName evidence="12">S1 family peptidase</fullName>
    </submittedName>
</protein>
<dbReference type="InterPro" id="IPR043504">
    <property type="entry name" value="Peptidase_S1_PA_chymotrypsin"/>
</dbReference>
<keyword evidence="13" id="KW-1185">Reference proteome</keyword>
<evidence type="ECO:0000256" key="4">
    <source>
        <dbReference type="ARBA" id="ARBA00022801"/>
    </source>
</evidence>
<dbReference type="CDD" id="cd21112">
    <property type="entry name" value="alphaLP-like"/>
    <property type="match status" value="1"/>
</dbReference>
<dbReference type="InterPro" id="IPR035070">
    <property type="entry name" value="Streptogrisin_prodomain"/>
</dbReference>
<keyword evidence="3 9" id="KW-0732">Signal</keyword>
<evidence type="ECO:0000256" key="5">
    <source>
        <dbReference type="ARBA" id="ARBA00022825"/>
    </source>
</evidence>
<reference evidence="13" key="1">
    <citation type="journal article" date="2019" name="Int. J. Syst. Evol. Microbiol.">
        <title>The Global Catalogue of Microorganisms (GCM) 10K type strain sequencing project: providing services to taxonomists for standard genome sequencing and annotation.</title>
        <authorList>
            <consortium name="The Broad Institute Genomics Platform"/>
            <consortium name="The Broad Institute Genome Sequencing Center for Infectious Disease"/>
            <person name="Wu L."/>
            <person name="Ma J."/>
        </authorList>
    </citation>
    <scope>NUCLEOTIDE SEQUENCE [LARGE SCALE GENOMIC DNA]</scope>
    <source>
        <strain evidence="13">TBRC 4489</strain>
    </source>
</reference>
<comment type="caution">
    <text evidence="12">The sequence shown here is derived from an EMBL/GenBank/DDBJ whole genome shotgun (WGS) entry which is preliminary data.</text>
</comment>
<dbReference type="PRINTS" id="PR00861">
    <property type="entry name" value="ALYTICPTASE"/>
</dbReference>
<dbReference type="Pfam" id="PF04151">
    <property type="entry name" value="PPC"/>
    <property type="match status" value="1"/>
</dbReference>
<evidence type="ECO:0000256" key="6">
    <source>
        <dbReference type="ARBA" id="ARBA00023145"/>
    </source>
</evidence>
<dbReference type="InterPro" id="IPR007280">
    <property type="entry name" value="Peptidase_C_arc/bac"/>
</dbReference>
<evidence type="ECO:0000256" key="8">
    <source>
        <dbReference type="SAM" id="MobiDB-lite"/>
    </source>
</evidence>
<evidence type="ECO:0000259" key="11">
    <source>
        <dbReference type="Pfam" id="PF04151"/>
    </source>
</evidence>
<keyword evidence="6" id="KW-0865">Zymogen</keyword>
<dbReference type="InterPro" id="IPR004236">
    <property type="entry name" value="Pept_S1_alpha_lytic"/>
</dbReference>
<feature type="domain" description="Peptidase S1A alpha-lytic prodomain" evidence="10">
    <location>
        <begin position="141"/>
        <end position="196"/>
    </location>
</feature>
<keyword evidence="5" id="KW-0720">Serine protease</keyword>
<dbReference type="Gene3D" id="2.60.120.380">
    <property type="match status" value="1"/>
</dbReference>
<accession>A0ABV8I5Y4</accession>
<dbReference type="Pfam" id="PF02983">
    <property type="entry name" value="Pro_Al_protease"/>
    <property type="match status" value="1"/>
</dbReference>
<feature type="signal peptide" evidence="9">
    <location>
        <begin position="1"/>
        <end position="24"/>
    </location>
</feature>
<dbReference type="EMBL" id="JBHSBM010000017">
    <property type="protein sequence ID" value="MFC4059617.1"/>
    <property type="molecule type" value="Genomic_DNA"/>
</dbReference>
<dbReference type="Proteomes" id="UP001595850">
    <property type="component" value="Unassembled WGS sequence"/>
</dbReference>
<dbReference type="InterPro" id="IPR001316">
    <property type="entry name" value="Pept_S1A_streptogrisin"/>
</dbReference>
<feature type="region of interest" description="Disordered" evidence="8">
    <location>
        <begin position="399"/>
        <end position="423"/>
    </location>
</feature>
<evidence type="ECO:0000256" key="3">
    <source>
        <dbReference type="ARBA" id="ARBA00022729"/>
    </source>
</evidence>
<dbReference type="Gene3D" id="3.30.300.50">
    <property type="match status" value="2"/>
</dbReference>
<name>A0ABV8I5Y4_9ACTN</name>
<evidence type="ECO:0000256" key="7">
    <source>
        <dbReference type="ARBA" id="ARBA00023157"/>
    </source>
</evidence>
<gene>
    <name evidence="12" type="ORF">ACFOWE_15035</name>
</gene>
<keyword evidence="2" id="KW-0645">Protease</keyword>
<evidence type="ECO:0000259" key="10">
    <source>
        <dbReference type="Pfam" id="PF02983"/>
    </source>
</evidence>
<keyword evidence="4" id="KW-0378">Hydrolase</keyword>
<evidence type="ECO:0000256" key="1">
    <source>
        <dbReference type="ARBA" id="ARBA00007664"/>
    </source>
</evidence>
<keyword evidence="7" id="KW-1015">Disulfide bond</keyword>
<dbReference type="InterPro" id="IPR009003">
    <property type="entry name" value="Peptidase_S1_PA"/>
</dbReference>